<evidence type="ECO:0000313" key="2">
    <source>
        <dbReference type="Proteomes" id="UP000015104"/>
    </source>
</evidence>
<reference evidence="1" key="2">
    <citation type="submission" date="2015-06" db="UniProtKB">
        <authorList>
            <consortium name="EnsemblMetazoa"/>
        </authorList>
    </citation>
    <scope>IDENTIFICATION</scope>
</reference>
<name>T1KN79_TETUR</name>
<reference evidence="2" key="1">
    <citation type="submission" date="2011-08" db="EMBL/GenBank/DDBJ databases">
        <authorList>
            <person name="Rombauts S."/>
        </authorList>
    </citation>
    <scope>NUCLEOTIDE SEQUENCE</scope>
    <source>
        <strain evidence="2">London</strain>
    </source>
</reference>
<dbReference type="AlphaFoldDB" id="T1KN79"/>
<evidence type="ECO:0000313" key="1">
    <source>
        <dbReference type="EnsemblMetazoa" id="tetur169g00030.1"/>
    </source>
</evidence>
<keyword evidence="2" id="KW-1185">Reference proteome</keyword>
<dbReference type="EMBL" id="CAEY01000269">
    <property type="status" value="NOT_ANNOTATED_CDS"/>
    <property type="molecule type" value="Genomic_DNA"/>
</dbReference>
<organism evidence="1 2">
    <name type="scientific">Tetranychus urticae</name>
    <name type="common">Two-spotted spider mite</name>
    <dbReference type="NCBI Taxonomy" id="32264"/>
    <lineage>
        <taxon>Eukaryota</taxon>
        <taxon>Metazoa</taxon>
        <taxon>Ecdysozoa</taxon>
        <taxon>Arthropoda</taxon>
        <taxon>Chelicerata</taxon>
        <taxon>Arachnida</taxon>
        <taxon>Acari</taxon>
        <taxon>Acariformes</taxon>
        <taxon>Trombidiformes</taxon>
        <taxon>Prostigmata</taxon>
        <taxon>Eleutherengona</taxon>
        <taxon>Raphignathae</taxon>
        <taxon>Tetranychoidea</taxon>
        <taxon>Tetranychidae</taxon>
        <taxon>Tetranychus</taxon>
    </lineage>
</organism>
<dbReference type="HOGENOM" id="CLU_2690980_0_0_1"/>
<dbReference type="EnsemblMetazoa" id="tetur169g00030.1">
    <property type="protein sequence ID" value="tetur169g00030.1"/>
    <property type="gene ID" value="tetur169g00030"/>
</dbReference>
<proteinExistence type="predicted"/>
<dbReference type="Proteomes" id="UP000015104">
    <property type="component" value="Unassembled WGS sequence"/>
</dbReference>
<protein>
    <submittedName>
        <fullName evidence="1">Uncharacterized protein</fullName>
    </submittedName>
</protein>
<accession>T1KN79</accession>
<sequence>MSFEGKPKDLTVEYLKAFVKTFYYNACTPYRFLMGYRTDDADSFLREFMLSRAEIFVFGPRDFIYQLHDDEKQY</sequence>